<gene>
    <name evidence="4" type="ORF">H8K33_14290</name>
</gene>
<dbReference type="PANTHER" id="PTHR46825:SF9">
    <property type="entry name" value="BETA-LACTAMASE-RELATED DOMAIN-CONTAINING PROTEIN"/>
    <property type="match status" value="1"/>
</dbReference>
<feature type="transmembrane region" description="Helical" evidence="1">
    <location>
        <begin position="460"/>
        <end position="481"/>
    </location>
</feature>
<reference evidence="4 5" key="1">
    <citation type="submission" date="2020-08" db="EMBL/GenBank/DDBJ databases">
        <title>Novel species isolated from subtropical streams in China.</title>
        <authorList>
            <person name="Lu H."/>
        </authorList>
    </citation>
    <scope>NUCLEOTIDE SEQUENCE [LARGE SCALE GENOMIC DNA]</scope>
    <source>
        <strain evidence="4 5">KCTC 52442</strain>
    </source>
</reference>
<dbReference type="Gene3D" id="3.40.710.10">
    <property type="entry name" value="DD-peptidase/beta-lactamase superfamily"/>
    <property type="match status" value="1"/>
</dbReference>
<evidence type="ECO:0000313" key="5">
    <source>
        <dbReference type="Proteomes" id="UP000643610"/>
    </source>
</evidence>
<dbReference type="RefSeq" id="WP_186891726.1">
    <property type="nucleotide sequence ID" value="NZ_JACOFU010000006.1"/>
</dbReference>
<feature type="signal peptide" evidence="2">
    <location>
        <begin position="1"/>
        <end position="24"/>
    </location>
</feature>
<feature type="transmembrane region" description="Helical" evidence="1">
    <location>
        <begin position="378"/>
        <end position="397"/>
    </location>
</feature>
<dbReference type="EMBL" id="JACOFU010000006">
    <property type="protein sequence ID" value="MBC3832674.1"/>
    <property type="molecule type" value="Genomic_DNA"/>
</dbReference>
<dbReference type="SUPFAM" id="SSF56601">
    <property type="entry name" value="beta-lactamase/transpeptidase-like"/>
    <property type="match status" value="1"/>
</dbReference>
<keyword evidence="1" id="KW-0472">Membrane</keyword>
<keyword evidence="1" id="KW-0812">Transmembrane</keyword>
<feature type="transmembrane region" description="Helical" evidence="1">
    <location>
        <begin position="418"/>
        <end position="440"/>
    </location>
</feature>
<proteinExistence type="predicted"/>
<keyword evidence="1" id="KW-1133">Transmembrane helix</keyword>
<feature type="chain" id="PRO_5046500503" evidence="2">
    <location>
        <begin position="25"/>
        <end position="483"/>
    </location>
</feature>
<dbReference type="Proteomes" id="UP000643610">
    <property type="component" value="Unassembled WGS sequence"/>
</dbReference>
<evidence type="ECO:0000256" key="2">
    <source>
        <dbReference type="SAM" id="SignalP"/>
    </source>
</evidence>
<name>A0ABR6XUI5_9BURK</name>
<accession>A0ABR6XUI5</accession>
<evidence type="ECO:0000313" key="4">
    <source>
        <dbReference type="EMBL" id="MBC3832674.1"/>
    </source>
</evidence>
<keyword evidence="5" id="KW-1185">Reference proteome</keyword>
<keyword evidence="2" id="KW-0732">Signal</keyword>
<dbReference type="InterPro" id="IPR050491">
    <property type="entry name" value="AmpC-like"/>
</dbReference>
<evidence type="ECO:0000256" key="1">
    <source>
        <dbReference type="SAM" id="Phobius"/>
    </source>
</evidence>
<protein>
    <submittedName>
        <fullName evidence="4">Beta-lactamase family protein</fullName>
    </submittedName>
</protein>
<feature type="domain" description="Beta-lactamase-related" evidence="3">
    <location>
        <begin position="37"/>
        <end position="349"/>
    </location>
</feature>
<dbReference type="InterPro" id="IPR001466">
    <property type="entry name" value="Beta-lactam-related"/>
</dbReference>
<dbReference type="Pfam" id="PF00144">
    <property type="entry name" value="Beta-lactamase"/>
    <property type="match status" value="1"/>
</dbReference>
<evidence type="ECO:0000259" key="3">
    <source>
        <dbReference type="Pfam" id="PF00144"/>
    </source>
</evidence>
<dbReference type="PANTHER" id="PTHR46825">
    <property type="entry name" value="D-ALANYL-D-ALANINE-CARBOXYPEPTIDASE/ENDOPEPTIDASE AMPH"/>
    <property type="match status" value="1"/>
</dbReference>
<dbReference type="PROSITE" id="PS51257">
    <property type="entry name" value="PROKAR_LIPOPROTEIN"/>
    <property type="match status" value="1"/>
</dbReference>
<dbReference type="InterPro" id="IPR012338">
    <property type="entry name" value="Beta-lactam/transpept-like"/>
</dbReference>
<comment type="caution">
    <text evidence="4">The sequence shown here is derived from an EMBL/GenBank/DDBJ whole genome shotgun (WGS) entry which is preliminary data.</text>
</comment>
<sequence>MRSTVVQISILLFSCLFVSAIVIAQTTDQVSPSTEQIDAYVQQGMQQLAIPGAALALFRHGKVTHVKGFGRMDSTGAIVTAQTPFQIGSISKSFAALVVLQLADEGRLSLDDPVSTYLSYFQTNDKTASDQISIRHLLNHRSGLSMLEGNRNQDTTYRGADAMERVIRDFKDVQLFAKPGARFQYSNANYILIAQLIESVEKMSYEKVVKNRIFAKLGMKNSYIQMASDSVERPALGHTQWFGFTVEKNFIAGRLMMGAGGVTSSAEDLAIYLVAIFENDPRIISNTLAKALAKERKGGYEFGWEFDTVAGQRIIFHGGLNPGFLAMVKYKPKTREGVLILTNMNGSHEGNFIYGVTDYALGLPPTDIAPSNMALLRLWGTLGLMCLLAVGFVYSVVKLIKHPSKHLPKSHSDSVVKRWLRISVPSLFLAGLSYFLAFVVPQLSGVNLTAVGMFYPDLHLMMAISSVIALLWALARTVLLIRQ</sequence>
<organism evidence="4 5">
    <name type="scientific">Undibacterium amnicola</name>
    <dbReference type="NCBI Taxonomy" id="1834038"/>
    <lineage>
        <taxon>Bacteria</taxon>
        <taxon>Pseudomonadati</taxon>
        <taxon>Pseudomonadota</taxon>
        <taxon>Betaproteobacteria</taxon>
        <taxon>Burkholderiales</taxon>
        <taxon>Oxalobacteraceae</taxon>
        <taxon>Undibacterium</taxon>
    </lineage>
</organism>